<name>A0A0A2H488_9FLAO</name>
<dbReference type="EMBL" id="JSAQ01000001">
    <property type="protein sequence ID" value="KGO07450.1"/>
    <property type="molecule type" value="Genomic_DNA"/>
</dbReference>
<proteinExistence type="predicted"/>
<reference evidence="2 3" key="1">
    <citation type="submission" date="2014-10" db="EMBL/GenBank/DDBJ databases">
        <title>Draft genome sequence of the proteorhodopsin-containing marine bacterium Dokdonia donghaensis.</title>
        <authorList>
            <person name="Gomez-Consarnau L."/>
            <person name="Gonzalez J.M."/>
            <person name="Riedel T."/>
            <person name="Jaenicke S."/>
            <person name="Wagner-Doebler I."/>
            <person name="Fuhrman J.A."/>
        </authorList>
    </citation>
    <scope>NUCLEOTIDE SEQUENCE [LARGE SCALE GENOMIC DNA]</scope>
    <source>
        <strain evidence="2 3">DSW-1</strain>
    </source>
</reference>
<keyword evidence="1" id="KW-0732">Signal</keyword>
<dbReference type="PATRIC" id="fig|1300343.5.peg.1251"/>
<evidence type="ECO:0000313" key="3">
    <source>
        <dbReference type="Proteomes" id="UP000030140"/>
    </source>
</evidence>
<evidence type="ECO:0008006" key="4">
    <source>
        <dbReference type="Google" id="ProtNLM"/>
    </source>
</evidence>
<evidence type="ECO:0000256" key="1">
    <source>
        <dbReference type="SAM" id="SignalP"/>
    </source>
</evidence>
<dbReference type="PROSITE" id="PS51257">
    <property type="entry name" value="PROKAR_LIPOPROTEIN"/>
    <property type="match status" value="1"/>
</dbReference>
<dbReference type="Proteomes" id="UP000030140">
    <property type="component" value="Unassembled WGS sequence"/>
</dbReference>
<accession>A0A0A2H488</accession>
<comment type="caution">
    <text evidence="2">The sequence shown here is derived from an EMBL/GenBank/DDBJ whole genome shotgun (WGS) entry which is preliminary data.</text>
</comment>
<evidence type="ECO:0000313" key="2">
    <source>
        <dbReference type="EMBL" id="KGO07450.1"/>
    </source>
</evidence>
<gene>
    <name evidence="2" type="ORF">NV36_11810</name>
</gene>
<sequence>MKFKAIYFLALIMALASCDDDNVNLSSITDSASNGAVIELVSTTNNTISQEDAQGSLEARLEYRDDENGTLLEEMRVYVTYYDLSEMSGDSTEALVEQEILFETIAASNFTNGENSFPVYDLTITADQFLNNTNNTSTSIAAGDIFTTRFELLLTDGRVFTSTNTAVNGGLNIDFTINTEVN</sequence>
<feature type="chain" id="PRO_5001988183" description="Lipoprotein" evidence="1">
    <location>
        <begin position="20"/>
        <end position="182"/>
    </location>
</feature>
<feature type="signal peptide" evidence="1">
    <location>
        <begin position="1"/>
        <end position="19"/>
    </location>
</feature>
<keyword evidence="3" id="KW-1185">Reference proteome</keyword>
<dbReference type="RefSeq" id="WP_035327508.1">
    <property type="nucleotide sequence ID" value="NZ_CP015125.1"/>
</dbReference>
<organism evidence="2 3">
    <name type="scientific">Dokdonia donghaensis DSW-1</name>
    <dbReference type="NCBI Taxonomy" id="1300343"/>
    <lineage>
        <taxon>Bacteria</taxon>
        <taxon>Pseudomonadati</taxon>
        <taxon>Bacteroidota</taxon>
        <taxon>Flavobacteriia</taxon>
        <taxon>Flavobacteriales</taxon>
        <taxon>Flavobacteriaceae</taxon>
        <taxon>Dokdonia</taxon>
    </lineage>
</organism>
<dbReference type="OrthoDB" id="820612at2"/>
<protein>
    <recommendedName>
        <fullName evidence="4">Lipoprotein</fullName>
    </recommendedName>
</protein>
<dbReference type="AlphaFoldDB" id="A0A0A2H488"/>
<dbReference type="KEGG" id="ddo:I597_1240"/>